<evidence type="ECO:0000313" key="2">
    <source>
        <dbReference type="Proteomes" id="UP001432027"/>
    </source>
</evidence>
<gene>
    <name evidence="1" type="ORF">PENTCL1PPCAC_20478</name>
</gene>
<name>A0AAV5TVP6_9BILA</name>
<dbReference type="AlphaFoldDB" id="A0AAV5TVP6"/>
<dbReference type="EMBL" id="BTSX01000005">
    <property type="protein sequence ID" value="GMS98303.1"/>
    <property type="molecule type" value="Genomic_DNA"/>
</dbReference>
<evidence type="ECO:0000313" key="1">
    <source>
        <dbReference type="EMBL" id="GMS98303.1"/>
    </source>
</evidence>
<keyword evidence="2" id="KW-1185">Reference proteome</keyword>
<accession>A0AAV5TVP6</accession>
<sequence length="92" mass="10595">MSLNITFRTVQSARRMYIFYVLIKQFGPTLRNQVYTKSSLYNSLLAKIEHDTYSCEIGFPTRTDRRSVSGEDSLNHFCSGGAVPIRRRRGVD</sequence>
<dbReference type="Proteomes" id="UP001432027">
    <property type="component" value="Unassembled WGS sequence"/>
</dbReference>
<reference evidence="1" key="1">
    <citation type="submission" date="2023-10" db="EMBL/GenBank/DDBJ databases">
        <title>Genome assembly of Pristionchus species.</title>
        <authorList>
            <person name="Yoshida K."/>
            <person name="Sommer R.J."/>
        </authorList>
    </citation>
    <scope>NUCLEOTIDE SEQUENCE</scope>
    <source>
        <strain evidence="1">RS0144</strain>
    </source>
</reference>
<proteinExistence type="predicted"/>
<protein>
    <submittedName>
        <fullName evidence="1">Uncharacterized protein</fullName>
    </submittedName>
</protein>
<comment type="caution">
    <text evidence="1">The sequence shown here is derived from an EMBL/GenBank/DDBJ whole genome shotgun (WGS) entry which is preliminary data.</text>
</comment>
<organism evidence="1 2">
    <name type="scientific">Pristionchus entomophagus</name>
    <dbReference type="NCBI Taxonomy" id="358040"/>
    <lineage>
        <taxon>Eukaryota</taxon>
        <taxon>Metazoa</taxon>
        <taxon>Ecdysozoa</taxon>
        <taxon>Nematoda</taxon>
        <taxon>Chromadorea</taxon>
        <taxon>Rhabditida</taxon>
        <taxon>Rhabditina</taxon>
        <taxon>Diplogasteromorpha</taxon>
        <taxon>Diplogasteroidea</taxon>
        <taxon>Neodiplogasteridae</taxon>
        <taxon>Pristionchus</taxon>
    </lineage>
</organism>